<dbReference type="RefSeq" id="WP_161884747.1">
    <property type="nucleotide sequence ID" value="NZ_CP017146.1"/>
</dbReference>
<sequence>MGVLLYGSHGMEIDIDDRALAHLQIVITSKLRRNERFLFSWTNSLTVGSGRSSVWMDPGIPLYFRYFHAGASAINRAWIDALMESANSVSGLQFTSEPERETVEPNPKVQRITG</sequence>
<dbReference type="Pfam" id="PF25355">
    <property type="entry name" value="DUF7882"/>
    <property type="match status" value="1"/>
</dbReference>
<dbReference type="InterPro" id="IPR057204">
    <property type="entry name" value="DUF7882"/>
</dbReference>
<dbReference type="KEGG" id="mant:BHD05_00785"/>
<protein>
    <recommendedName>
        <fullName evidence="2">DUF7882 domain-containing protein</fullName>
    </recommendedName>
</protein>
<evidence type="ECO:0000256" key="1">
    <source>
        <dbReference type="SAM" id="MobiDB-lite"/>
    </source>
</evidence>
<evidence type="ECO:0000313" key="3">
    <source>
        <dbReference type="EMBL" id="QHO68392.1"/>
    </source>
</evidence>
<keyword evidence="4" id="KW-1185">Reference proteome</keyword>
<feature type="region of interest" description="Disordered" evidence="1">
    <location>
        <begin position="91"/>
        <end position="114"/>
    </location>
</feature>
<dbReference type="EMBL" id="CP017146">
    <property type="protein sequence ID" value="QHO68392.1"/>
    <property type="molecule type" value="Genomic_DNA"/>
</dbReference>
<gene>
    <name evidence="3" type="ORF">BHD05_00785</name>
</gene>
<reference evidence="3 4" key="1">
    <citation type="submission" date="2016-09" db="EMBL/GenBank/DDBJ databases">
        <title>Complete genome sequence of microbes from the polar regions.</title>
        <authorList>
            <person name="Liao L."/>
            <person name="Chen B."/>
        </authorList>
    </citation>
    <scope>NUCLEOTIDE SEQUENCE [LARGE SCALE GENOMIC DNA]</scope>
    <source>
        <strain evidence="3 4">ZS314</strain>
    </source>
</reference>
<dbReference type="OrthoDB" id="5123855at2"/>
<dbReference type="Proteomes" id="UP000464507">
    <property type="component" value="Chromosome"/>
</dbReference>
<dbReference type="AlphaFoldDB" id="A0A7L5AET2"/>
<name>A0A7L5AET2_9MICO</name>
<accession>A0A7L5AET2</accession>
<proteinExistence type="predicted"/>
<evidence type="ECO:0000313" key="4">
    <source>
        <dbReference type="Proteomes" id="UP000464507"/>
    </source>
</evidence>
<feature type="domain" description="DUF7882" evidence="2">
    <location>
        <begin position="1"/>
        <end position="97"/>
    </location>
</feature>
<evidence type="ECO:0000259" key="2">
    <source>
        <dbReference type="Pfam" id="PF25355"/>
    </source>
</evidence>
<organism evidence="3 4">
    <name type="scientific">Marisediminicola antarctica</name>
    <dbReference type="NCBI Taxonomy" id="674079"/>
    <lineage>
        <taxon>Bacteria</taxon>
        <taxon>Bacillati</taxon>
        <taxon>Actinomycetota</taxon>
        <taxon>Actinomycetes</taxon>
        <taxon>Micrococcales</taxon>
        <taxon>Microbacteriaceae</taxon>
        <taxon>Marisediminicola</taxon>
    </lineage>
</organism>